<dbReference type="EMBL" id="MT142512">
    <property type="protein sequence ID" value="QJA83520.1"/>
    <property type="molecule type" value="Genomic_DNA"/>
</dbReference>
<evidence type="ECO:0000313" key="2">
    <source>
        <dbReference type="EMBL" id="QJA83520.1"/>
    </source>
</evidence>
<accession>A0A6H1Z7D1</accession>
<organism evidence="1">
    <name type="scientific">viral metagenome</name>
    <dbReference type="NCBI Taxonomy" id="1070528"/>
    <lineage>
        <taxon>unclassified sequences</taxon>
        <taxon>metagenomes</taxon>
        <taxon>organismal metagenomes</taxon>
    </lineage>
</organism>
<name>A0A6H1Z7D1_9ZZZZ</name>
<sequence length="625" mass="62134">MTIQTDGINKDSYGNKEVQEGRLIYAADTAANDTYVVTLQPAATAYVTGMTINFMATTANTGAATLNVNGLGAKNILKNHDQTLADGDIEAAQVVAVIYDGTQFQMQSQTGTGVENGDSPSFAGLTLTGDLIMTASSVETAYATVASHATTSAIWAAAGNVINFTGAETITAFPNAPQAGAQRVLLCAGAAVFTHGANITVQDGVTYTAAAGSYVTVTATSTTTFHVGIGGGGGDGIATDTIWDAAGDLVQGTGANTAAKLTKGAEGTLLRAGAASNAYSTSTFADTYAIGTILHGSAADTVTGLAAGATGEVLMGATGAAPAWTATPSGLTSVGATTFTGALTGTASGNIANTLADAAGDLIQGSADDTWAKLTKGAEGTLLRAGAASNAYSTSTFADTYVIGGVLHAATANTIAALAPGAVGSFLMSNGDAAALSYLAAGAANQVLVGAGTTTIPVWTASSANMISLLGSADYATARTNLGLGTLAVENAVTPPALGATTANTIRYLLDEDAEPATDTLTANQCSGGLINNYGQSGDAVITLPEAAAGMHFRVILGTTVANYYRIDPDAGDTIYIDGTADTAGHYIGIASAVAGAALGFTAFQTGAAQFDWYVSVLSGTWVME</sequence>
<gene>
    <name evidence="2" type="ORF">MM415A00275_0025</name>
    <name evidence="1" type="ORF">MM415B00324_0025</name>
</gene>
<reference evidence="1" key="1">
    <citation type="submission" date="2020-03" db="EMBL/GenBank/DDBJ databases">
        <title>The deep terrestrial virosphere.</title>
        <authorList>
            <person name="Holmfeldt K."/>
            <person name="Nilsson E."/>
            <person name="Simone D."/>
            <person name="Lopez-Fernandez M."/>
            <person name="Wu X."/>
            <person name="de Brujin I."/>
            <person name="Lundin D."/>
            <person name="Andersson A."/>
            <person name="Bertilsson S."/>
            <person name="Dopson M."/>
        </authorList>
    </citation>
    <scope>NUCLEOTIDE SEQUENCE</scope>
    <source>
        <strain evidence="2">MM415A00275</strain>
        <strain evidence="1">MM415B00324</strain>
    </source>
</reference>
<dbReference type="AlphaFoldDB" id="A0A6H1Z7D1"/>
<evidence type="ECO:0000313" key="1">
    <source>
        <dbReference type="EMBL" id="QJA43195.1"/>
    </source>
</evidence>
<proteinExistence type="predicted"/>
<dbReference type="EMBL" id="MT141562">
    <property type="protein sequence ID" value="QJA43195.1"/>
    <property type="molecule type" value="Genomic_DNA"/>
</dbReference>
<protein>
    <submittedName>
        <fullName evidence="1">Uncharacterized protein</fullName>
    </submittedName>
</protein>